<proteinExistence type="predicted"/>
<dbReference type="Proteomes" id="UP000316598">
    <property type="component" value="Unassembled WGS sequence"/>
</dbReference>
<accession>A0A5C5WY95</accession>
<comment type="caution">
    <text evidence="2">The sequence shown here is derived from an EMBL/GenBank/DDBJ whole genome shotgun (WGS) entry which is preliminary data.</text>
</comment>
<dbReference type="AlphaFoldDB" id="A0A5C5WY95"/>
<keyword evidence="1" id="KW-0812">Transmembrane</keyword>
<feature type="transmembrane region" description="Helical" evidence="1">
    <location>
        <begin position="21"/>
        <end position="38"/>
    </location>
</feature>
<name>A0A5C5WY95_9BACT</name>
<gene>
    <name evidence="2" type="ORF">Pla22_25290</name>
</gene>
<dbReference type="EMBL" id="SJPI01000001">
    <property type="protein sequence ID" value="TWT54875.1"/>
    <property type="molecule type" value="Genomic_DNA"/>
</dbReference>
<protein>
    <submittedName>
        <fullName evidence="2">Uncharacterized protein</fullName>
    </submittedName>
</protein>
<keyword evidence="3" id="KW-1185">Reference proteome</keyword>
<evidence type="ECO:0000313" key="2">
    <source>
        <dbReference type="EMBL" id="TWT54875.1"/>
    </source>
</evidence>
<keyword evidence="1" id="KW-0472">Membrane</keyword>
<reference evidence="2 3" key="1">
    <citation type="submission" date="2019-02" db="EMBL/GenBank/DDBJ databases">
        <title>Deep-cultivation of Planctomycetes and their phenomic and genomic characterization uncovers novel biology.</title>
        <authorList>
            <person name="Wiegand S."/>
            <person name="Jogler M."/>
            <person name="Boedeker C."/>
            <person name="Pinto D."/>
            <person name="Vollmers J."/>
            <person name="Rivas-Marin E."/>
            <person name="Kohn T."/>
            <person name="Peeters S.H."/>
            <person name="Heuer A."/>
            <person name="Rast P."/>
            <person name="Oberbeckmann S."/>
            <person name="Bunk B."/>
            <person name="Jeske O."/>
            <person name="Meyerdierks A."/>
            <person name="Storesund J.E."/>
            <person name="Kallscheuer N."/>
            <person name="Luecker S."/>
            <person name="Lage O.M."/>
            <person name="Pohl T."/>
            <person name="Merkel B.J."/>
            <person name="Hornburger P."/>
            <person name="Mueller R.-W."/>
            <person name="Bruemmer F."/>
            <person name="Labrenz M."/>
            <person name="Spormann A.M."/>
            <person name="Op Den Camp H."/>
            <person name="Overmann J."/>
            <person name="Amann R."/>
            <person name="Jetten M.S.M."/>
            <person name="Mascher T."/>
            <person name="Medema M.H."/>
            <person name="Devos D.P."/>
            <person name="Kaster A.-K."/>
            <person name="Ovreas L."/>
            <person name="Rohde M."/>
            <person name="Galperin M.Y."/>
            <person name="Jogler C."/>
        </authorList>
    </citation>
    <scope>NUCLEOTIDE SEQUENCE [LARGE SCALE GENOMIC DNA]</scope>
    <source>
        <strain evidence="2 3">Pla22</strain>
    </source>
</reference>
<sequence>MRQAVTRLLAVFHYVQVSRFFHWRYFLVGIGAMITAFVDDRNLLMLGYQF</sequence>
<evidence type="ECO:0000313" key="3">
    <source>
        <dbReference type="Proteomes" id="UP000316598"/>
    </source>
</evidence>
<organism evidence="2 3">
    <name type="scientific">Rubripirellula amarantea</name>
    <dbReference type="NCBI Taxonomy" id="2527999"/>
    <lineage>
        <taxon>Bacteria</taxon>
        <taxon>Pseudomonadati</taxon>
        <taxon>Planctomycetota</taxon>
        <taxon>Planctomycetia</taxon>
        <taxon>Pirellulales</taxon>
        <taxon>Pirellulaceae</taxon>
        <taxon>Rubripirellula</taxon>
    </lineage>
</organism>
<keyword evidence="1" id="KW-1133">Transmembrane helix</keyword>
<evidence type="ECO:0000256" key="1">
    <source>
        <dbReference type="SAM" id="Phobius"/>
    </source>
</evidence>